<feature type="chain" id="PRO_5047459134" description="Outer membrane insertion C-signal" evidence="1">
    <location>
        <begin position="28"/>
        <end position="158"/>
    </location>
</feature>
<dbReference type="Proteomes" id="UP001580928">
    <property type="component" value="Unassembled WGS sequence"/>
</dbReference>
<sequence>MKKLKITHWVAVFICSAAIMLSSNAQAQYRTGGGLLIDFGDGITLVGPHIKHFFSANSAVEAAVLFDDSFTSIQGLYQYHQGISGANGLQWYLGAGPAISFANSDSEISLIGTLGLDYKITNAPLAMSFDWRPRLALYDGGSDFLPGRFGIGFRYVFK</sequence>
<dbReference type="EMBL" id="JBBVGT010000002">
    <property type="protein sequence ID" value="MFB5944623.1"/>
    <property type="molecule type" value="Genomic_DNA"/>
</dbReference>
<evidence type="ECO:0000256" key="1">
    <source>
        <dbReference type="SAM" id="SignalP"/>
    </source>
</evidence>
<keyword evidence="3" id="KW-1185">Reference proteome</keyword>
<dbReference type="RefSeq" id="WP_375556187.1">
    <property type="nucleotide sequence ID" value="NZ_JBBVGT010000002.1"/>
</dbReference>
<evidence type="ECO:0008006" key="4">
    <source>
        <dbReference type="Google" id="ProtNLM"/>
    </source>
</evidence>
<keyword evidence="1" id="KW-0732">Signal</keyword>
<feature type="signal peptide" evidence="1">
    <location>
        <begin position="1"/>
        <end position="27"/>
    </location>
</feature>
<protein>
    <recommendedName>
        <fullName evidence="4">Outer membrane insertion C-signal</fullName>
    </recommendedName>
</protein>
<evidence type="ECO:0000313" key="3">
    <source>
        <dbReference type="Proteomes" id="UP001580928"/>
    </source>
</evidence>
<evidence type="ECO:0000313" key="2">
    <source>
        <dbReference type="EMBL" id="MFB5944623.1"/>
    </source>
</evidence>
<reference evidence="2 3" key="1">
    <citation type="submission" date="2024-04" db="EMBL/GenBank/DDBJ databases">
        <title>Albibacterium profundi sp. nov., isolated from sediment of the Challenger Deep of Mariana Trench.</title>
        <authorList>
            <person name="Wang Y."/>
        </authorList>
    </citation>
    <scope>NUCLEOTIDE SEQUENCE [LARGE SCALE GENOMIC DNA]</scope>
    <source>
        <strain evidence="2 3">RHL897</strain>
    </source>
</reference>
<gene>
    <name evidence="2" type="ORF">WKR92_02130</name>
</gene>
<proteinExistence type="predicted"/>
<accession>A0ABV5CAP6</accession>
<organism evidence="2 3">
    <name type="scientific">Albibacterium profundi</name>
    <dbReference type="NCBI Taxonomy" id="3134906"/>
    <lineage>
        <taxon>Bacteria</taxon>
        <taxon>Pseudomonadati</taxon>
        <taxon>Bacteroidota</taxon>
        <taxon>Sphingobacteriia</taxon>
        <taxon>Sphingobacteriales</taxon>
        <taxon>Sphingobacteriaceae</taxon>
        <taxon>Albibacterium</taxon>
    </lineage>
</organism>
<comment type="caution">
    <text evidence="2">The sequence shown here is derived from an EMBL/GenBank/DDBJ whole genome shotgun (WGS) entry which is preliminary data.</text>
</comment>
<name>A0ABV5CAP6_9SPHI</name>